<keyword evidence="12" id="KW-1185">Reference proteome</keyword>
<dbReference type="PANTHER" id="PTHR30329:SF21">
    <property type="entry name" value="LIPOPROTEIN YIAD-RELATED"/>
    <property type="match status" value="1"/>
</dbReference>
<evidence type="ECO:0000256" key="3">
    <source>
        <dbReference type="ARBA" id="ARBA00023136"/>
    </source>
</evidence>
<organism evidence="11 12">
    <name type="scientific">Parvularcula mediterranea</name>
    <dbReference type="NCBI Taxonomy" id="2732508"/>
    <lineage>
        <taxon>Bacteria</taxon>
        <taxon>Pseudomonadati</taxon>
        <taxon>Pseudomonadota</taxon>
        <taxon>Alphaproteobacteria</taxon>
        <taxon>Parvularculales</taxon>
        <taxon>Parvularculaceae</taxon>
        <taxon>Parvularcula</taxon>
    </lineage>
</organism>
<evidence type="ECO:0000256" key="6">
    <source>
        <dbReference type="ARBA" id="ARBA00023288"/>
    </source>
</evidence>
<dbReference type="InterPro" id="IPR006665">
    <property type="entry name" value="OmpA-like"/>
</dbReference>
<evidence type="ECO:0000256" key="7">
    <source>
        <dbReference type="ARBA" id="ARBA00023306"/>
    </source>
</evidence>
<dbReference type="InterPro" id="IPR050330">
    <property type="entry name" value="Bact_OuterMem_StrucFunc"/>
</dbReference>
<evidence type="ECO:0000313" key="11">
    <source>
        <dbReference type="EMBL" id="NNU16927.1"/>
    </source>
</evidence>
<feature type="domain" description="OmpA-like" evidence="10">
    <location>
        <begin position="50"/>
        <end position="169"/>
    </location>
</feature>
<keyword evidence="4 8" id="KW-0564">Palmitate</keyword>
<evidence type="ECO:0000256" key="1">
    <source>
        <dbReference type="ARBA" id="ARBA00022618"/>
    </source>
</evidence>
<comment type="caution">
    <text evidence="11">The sequence shown here is derived from an EMBL/GenBank/DDBJ whole genome shotgun (WGS) entry which is preliminary data.</text>
</comment>
<sequence length="173" mass="19143">MKFNRLGTTGLVASMALLAACATTDEDVVEVIETEPEIVEPVMSELDRAKMELEQNVGNRVFFGYDAYNLTADAQTVLRRQASFLTMPENMDIRVRVAGNCDERGTREYNLALGERRAEAAKAYLVSLGVAPTRISTVSYGKERPLDPASNPQAWAKNRNATTTIVETDMDMM</sequence>
<protein>
    <recommendedName>
        <fullName evidence="8">Peptidoglycan-associated lipoprotein</fullName>
        <shortName evidence="8">PAL</shortName>
    </recommendedName>
</protein>
<dbReference type="EMBL" id="JABFCX010000003">
    <property type="protein sequence ID" value="NNU16927.1"/>
    <property type="molecule type" value="Genomic_DNA"/>
</dbReference>
<evidence type="ECO:0000256" key="9">
    <source>
        <dbReference type="SAM" id="SignalP"/>
    </source>
</evidence>
<keyword evidence="6 8" id="KW-0449">Lipoprotein</keyword>
<dbReference type="PRINTS" id="PR01023">
    <property type="entry name" value="NAFLGMOTY"/>
</dbReference>
<keyword evidence="1 8" id="KW-0132">Cell division</keyword>
<reference evidence="11 12" key="1">
    <citation type="submission" date="2020-05" db="EMBL/GenBank/DDBJ databases">
        <title>Parvularcula mediterraneae sp. nov., isolated from polypropylene straw from shallow seawater of the seashore of Laganas in Zakynthos island, Greece.</title>
        <authorList>
            <person name="Szabo I."/>
            <person name="Al-Omari J."/>
            <person name="Rado J."/>
            <person name="Szerdahelyi G.S."/>
        </authorList>
    </citation>
    <scope>NUCLEOTIDE SEQUENCE [LARGE SCALE GENOMIC DNA]</scope>
    <source>
        <strain evidence="11 12">ZS-1/3</strain>
    </source>
</reference>
<dbReference type="InterPro" id="IPR039001">
    <property type="entry name" value="Pal"/>
</dbReference>
<comment type="function">
    <text evidence="8">Part of the Tol-Pal system, which plays a role in outer membrane invagination during cell division and is important for maintaining outer membrane integrity.</text>
</comment>
<comment type="subcellular location">
    <subcellularLocation>
        <location evidence="8">Cell outer membrane</location>
        <topology evidence="8">Lipid-anchor</topology>
    </subcellularLocation>
</comment>
<dbReference type="InterPro" id="IPR006664">
    <property type="entry name" value="OMP_bac"/>
</dbReference>
<accession>A0A7Y3W626</accession>
<evidence type="ECO:0000256" key="4">
    <source>
        <dbReference type="ARBA" id="ARBA00023139"/>
    </source>
</evidence>
<dbReference type="NCBIfam" id="TIGR02802">
    <property type="entry name" value="Pal_lipo"/>
    <property type="match status" value="1"/>
</dbReference>
<keyword evidence="5 8" id="KW-0998">Cell outer membrane</keyword>
<dbReference type="InterPro" id="IPR036737">
    <property type="entry name" value="OmpA-like_sf"/>
</dbReference>
<dbReference type="CDD" id="cd07185">
    <property type="entry name" value="OmpA_C-like"/>
    <property type="match status" value="1"/>
</dbReference>
<dbReference type="PROSITE" id="PS51257">
    <property type="entry name" value="PROKAR_LIPOPROTEIN"/>
    <property type="match status" value="1"/>
</dbReference>
<dbReference type="HAMAP" id="MF_02204">
    <property type="entry name" value="Pal"/>
    <property type="match status" value="1"/>
</dbReference>
<dbReference type="Pfam" id="PF00691">
    <property type="entry name" value="OmpA"/>
    <property type="match status" value="1"/>
</dbReference>
<evidence type="ECO:0000259" key="10">
    <source>
        <dbReference type="PROSITE" id="PS51123"/>
    </source>
</evidence>
<dbReference type="SUPFAM" id="SSF103088">
    <property type="entry name" value="OmpA-like"/>
    <property type="match status" value="1"/>
</dbReference>
<comment type="subunit">
    <text evidence="8">The Tol-Pal system is composed of five core proteins: the inner membrane proteins TolA, TolQ and TolR, the periplasmic protein TolB and the outer membrane protein Pal. They form a network linking the inner and outer membranes and the peptidoglycan layer.</text>
</comment>
<gene>
    <name evidence="8 11" type="primary">pal</name>
    <name evidence="11" type="ORF">HK107_11415</name>
</gene>
<dbReference type="GO" id="GO:0009279">
    <property type="term" value="C:cell outer membrane"/>
    <property type="evidence" value="ECO:0007669"/>
    <property type="project" value="UniProtKB-SubCell"/>
</dbReference>
<keyword evidence="2 8" id="KW-0732">Signal</keyword>
<keyword evidence="3 8" id="KW-0472">Membrane</keyword>
<dbReference type="RefSeq" id="WP_173199858.1">
    <property type="nucleotide sequence ID" value="NZ_JABFCX010000003.1"/>
</dbReference>
<keyword evidence="7 8" id="KW-0131">Cell cycle</keyword>
<evidence type="ECO:0000256" key="5">
    <source>
        <dbReference type="ARBA" id="ARBA00023237"/>
    </source>
</evidence>
<feature type="chain" id="PRO_5031085108" description="Peptidoglycan-associated lipoprotein" evidence="9">
    <location>
        <begin position="20"/>
        <end position="173"/>
    </location>
</feature>
<evidence type="ECO:0000313" key="12">
    <source>
        <dbReference type="Proteomes" id="UP000536835"/>
    </source>
</evidence>
<dbReference type="PROSITE" id="PS51123">
    <property type="entry name" value="OMPA_2"/>
    <property type="match status" value="1"/>
</dbReference>
<dbReference type="AlphaFoldDB" id="A0A7Y3W626"/>
<evidence type="ECO:0000256" key="8">
    <source>
        <dbReference type="HAMAP-Rule" id="MF_02204"/>
    </source>
</evidence>
<dbReference type="PANTHER" id="PTHR30329">
    <property type="entry name" value="STATOR ELEMENT OF FLAGELLAR MOTOR COMPLEX"/>
    <property type="match status" value="1"/>
</dbReference>
<dbReference type="PRINTS" id="PR01021">
    <property type="entry name" value="OMPADOMAIN"/>
</dbReference>
<comment type="similarity">
    <text evidence="8">Belongs to the Pal lipoprotein family.</text>
</comment>
<dbReference type="InterPro" id="IPR014169">
    <property type="entry name" value="Pal_lipo_C"/>
</dbReference>
<proteinExistence type="inferred from homology"/>
<name>A0A7Y3W626_9PROT</name>
<dbReference type="Proteomes" id="UP000536835">
    <property type="component" value="Unassembled WGS sequence"/>
</dbReference>
<feature type="signal peptide" evidence="9">
    <location>
        <begin position="1"/>
        <end position="19"/>
    </location>
</feature>
<evidence type="ECO:0000256" key="2">
    <source>
        <dbReference type="ARBA" id="ARBA00022729"/>
    </source>
</evidence>
<dbReference type="GO" id="GO:0051301">
    <property type="term" value="P:cell division"/>
    <property type="evidence" value="ECO:0007669"/>
    <property type="project" value="UniProtKB-UniRule"/>
</dbReference>
<dbReference type="Gene3D" id="3.30.1330.60">
    <property type="entry name" value="OmpA-like domain"/>
    <property type="match status" value="1"/>
</dbReference>